<dbReference type="Proteomes" id="UP000315783">
    <property type="component" value="Unassembled WGS sequence"/>
</dbReference>
<sequence>MKSLIGRSLTMRDVNPGVVIYGALGCARWWWRGCRVQHVEYRREWPWRTRHCTTWQSEISRVKRFVDLLAKLESDLDRVGQNKTISTRKCHGQGAESWGATSQGRASTNTWTREVAEKHSTSQQWPGIFRRIKLVATAEEGWWLSKEGEREGVSVC</sequence>
<accession>A0A545UVF8</accession>
<evidence type="ECO:0000313" key="1">
    <source>
        <dbReference type="EMBL" id="TQV93432.1"/>
    </source>
</evidence>
<organism evidence="1 2">
    <name type="scientific">Cordyceps javanica</name>
    <dbReference type="NCBI Taxonomy" id="43265"/>
    <lineage>
        <taxon>Eukaryota</taxon>
        <taxon>Fungi</taxon>
        <taxon>Dikarya</taxon>
        <taxon>Ascomycota</taxon>
        <taxon>Pezizomycotina</taxon>
        <taxon>Sordariomycetes</taxon>
        <taxon>Hypocreomycetidae</taxon>
        <taxon>Hypocreales</taxon>
        <taxon>Cordycipitaceae</taxon>
        <taxon>Cordyceps</taxon>
    </lineage>
</organism>
<comment type="caution">
    <text evidence="1">The sequence shown here is derived from an EMBL/GenBank/DDBJ whole genome shotgun (WGS) entry which is preliminary data.</text>
</comment>
<name>A0A545UVF8_9HYPO</name>
<gene>
    <name evidence="1" type="ORF">IF1G_08010</name>
</gene>
<protein>
    <submittedName>
        <fullName evidence="1">Uncharacterized protein</fullName>
    </submittedName>
</protein>
<dbReference type="EMBL" id="SPUK01000012">
    <property type="protein sequence ID" value="TQV93432.1"/>
    <property type="molecule type" value="Genomic_DNA"/>
</dbReference>
<dbReference type="PROSITE" id="PS51257">
    <property type="entry name" value="PROKAR_LIPOPROTEIN"/>
    <property type="match status" value="1"/>
</dbReference>
<reference evidence="1 2" key="1">
    <citation type="journal article" date="2019" name="Appl. Microbiol. Biotechnol.">
        <title>Genome sequence of Isaria javanica and comparative genome analysis insights into family S53 peptidase evolution in fungal entomopathogens.</title>
        <authorList>
            <person name="Lin R."/>
            <person name="Zhang X."/>
            <person name="Xin B."/>
            <person name="Zou M."/>
            <person name="Gao Y."/>
            <person name="Qin F."/>
            <person name="Hu Q."/>
            <person name="Xie B."/>
            <person name="Cheng X."/>
        </authorList>
    </citation>
    <scope>NUCLEOTIDE SEQUENCE [LARGE SCALE GENOMIC DNA]</scope>
    <source>
        <strain evidence="1 2">IJ1G</strain>
    </source>
</reference>
<dbReference type="AlphaFoldDB" id="A0A545UVF8"/>
<keyword evidence="2" id="KW-1185">Reference proteome</keyword>
<evidence type="ECO:0000313" key="2">
    <source>
        <dbReference type="Proteomes" id="UP000315783"/>
    </source>
</evidence>
<proteinExistence type="predicted"/>